<keyword evidence="2" id="KW-1185">Reference proteome</keyword>
<dbReference type="RefSeq" id="WP_253619763.1">
    <property type="nucleotide sequence ID" value="NZ_JAMZDE010000007.1"/>
</dbReference>
<protein>
    <submittedName>
        <fullName evidence="1">Uncharacterized protein</fullName>
    </submittedName>
</protein>
<reference evidence="1" key="1">
    <citation type="submission" date="2022-06" db="EMBL/GenBank/DDBJ databases">
        <title>Idiomarina rhizosphaerae M1R2S28.</title>
        <authorList>
            <person name="Sun J.-Q."/>
            <person name="Li L.-F."/>
        </authorList>
    </citation>
    <scope>NUCLEOTIDE SEQUENCE</scope>
    <source>
        <strain evidence="1">M1R2S28</strain>
    </source>
</reference>
<proteinExistence type="predicted"/>
<evidence type="ECO:0000313" key="1">
    <source>
        <dbReference type="EMBL" id="MCP1339875.1"/>
    </source>
</evidence>
<dbReference type="EMBL" id="JAMZDE010000007">
    <property type="protein sequence ID" value="MCP1339875.1"/>
    <property type="molecule type" value="Genomic_DNA"/>
</dbReference>
<organism evidence="1 2">
    <name type="scientific">Idiomarina rhizosphaerae</name>
    <dbReference type="NCBI Taxonomy" id="2961572"/>
    <lineage>
        <taxon>Bacteria</taxon>
        <taxon>Pseudomonadati</taxon>
        <taxon>Pseudomonadota</taxon>
        <taxon>Gammaproteobacteria</taxon>
        <taxon>Alteromonadales</taxon>
        <taxon>Idiomarinaceae</taxon>
        <taxon>Idiomarina</taxon>
    </lineage>
</organism>
<dbReference type="AlphaFoldDB" id="A0A9X2FXR5"/>
<sequence>MIGYKEFISLIEKGLTAETRQQLIEFREEAFALRESNMRLSEKIRELKDAIKFKGKLNFDGNTYVLTDDEDSRFCQRCYDVDGKAVRLQSIHAAHRSPKWRCLGCKSSYDRDGS</sequence>
<name>A0A9X2FXR5_9GAMM</name>
<accession>A0A9X2FXR5</accession>
<comment type="caution">
    <text evidence="1">The sequence shown here is derived from an EMBL/GenBank/DDBJ whole genome shotgun (WGS) entry which is preliminary data.</text>
</comment>
<dbReference type="Proteomes" id="UP001139474">
    <property type="component" value="Unassembled WGS sequence"/>
</dbReference>
<gene>
    <name evidence="1" type="ORF">NJR55_09760</name>
</gene>
<evidence type="ECO:0000313" key="2">
    <source>
        <dbReference type="Proteomes" id="UP001139474"/>
    </source>
</evidence>